<evidence type="ECO:0000259" key="12">
    <source>
        <dbReference type="PROSITE" id="PS50011"/>
    </source>
</evidence>
<dbReference type="PROSITE" id="PS51285">
    <property type="entry name" value="AGC_KINASE_CTER"/>
    <property type="match status" value="1"/>
</dbReference>
<evidence type="ECO:0000256" key="9">
    <source>
        <dbReference type="ARBA" id="ARBA00048679"/>
    </source>
</evidence>
<dbReference type="Gene3D" id="1.10.510.10">
    <property type="entry name" value="Transferase(Phosphotransferase) domain 1"/>
    <property type="match status" value="1"/>
</dbReference>
<dbReference type="SUPFAM" id="SSF56112">
    <property type="entry name" value="Protein kinase-like (PK-like)"/>
    <property type="match status" value="1"/>
</dbReference>
<comment type="catalytic activity">
    <reaction evidence="9">
        <text>L-seryl-[protein] + ATP = O-phospho-L-seryl-[protein] + ADP + H(+)</text>
        <dbReference type="Rhea" id="RHEA:17989"/>
        <dbReference type="Rhea" id="RHEA-COMP:9863"/>
        <dbReference type="Rhea" id="RHEA-COMP:11604"/>
        <dbReference type="ChEBI" id="CHEBI:15378"/>
        <dbReference type="ChEBI" id="CHEBI:29999"/>
        <dbReference type="ChEBI" id="CHEBI:30616"/>
        <dbReference type="ChEBI" id="CHEBI:83421"/>
        <dbReference type="ChEBI" id="CHEBI:456216"/>
        <dbReference type="EC" id="2.7.11.1"/>
    </reaction>
</comment>
<keyword evidence="4" id="KW-0808">Transferase</keyword>
<gene>
    <name evidence="14" type="ORF">BN980_GECA05s06973g</name>
</gene>
<dbReference type="PROSITE" id="PS50011">
    <property type="entry name" value="PROTEIN_KINASE_DOM"/>
    <property type="match status" value="1"/>
</dbReference>
<evidence type="ECO:0000256" key="8">
    <source>
        <dbReference type="ARBA" id="ARBA00047899"/>
    </source>
</evidence>
<dbReference type="GO" id="GO:0005816">
    <property type="term" value="C:spindle pole body"/>
    <property type="evidence" value="ECO:0007669"/>
    <property type="project" value="UniProtKB-ARBA"/>
</dbReference>
<name>A0A0J9XAC7_GEOCN</name>
<evidence type="ECO:0000256" key="2">
    <source>
        <dbReference type="ARBA" id="ARBA00022527"/>
    </source>
</evidence>
<comment type="caution">
    <text evidence="14">The sequence shown here is derived from an EMBL/GenBank/DDBJ whole genome shotgun (WGS) entry which is preliminary data.</text>
</comment>
<dbReference type="FunFam" id="1.10.510.10:FF:000141">
    <property type="entry name" value="Non-specific serine/threonine protein kinase"/>
    <property type="match status" value="1"/>
</dbReference>
<evidence type="ECO:0000256" key="11">
    <source>
        <dbReference type="SAM" id="MobiDB-lite"/>
    </source>
</evidence>
<dbReference type="InterPro" id="IPR000719">
    <property type="entry name" value="Prot_kinase_dom"/>
</dbReference>
<dbReference type="FunFam" id="3.30.200.20:FF:000109">
    <property type="entry name" value="Non-specific serine/threonine protein kinase"/>
    <property type="match status" value="1"/>
</dbReference>
<dbReference type="Proteomes" id="UP000242525">
    <property type="component" value="Unassembled WGS sequence"/>
</dbReference>
<evidence type="ECO:0000256" key="10">
    <source>
        <dbReference type="PROSITE-ProRule" id="PRU10141"/>
    </source>
</evidence>
<proteinExistence type="predicted"/>
<evidence type="ECO:0000313" key="15">
    <source>
        <dbReference type="Proteomes" id="UP000242525"/>
    </source>
</evidence>
<dbReference type="AlphaFoldDB" id="A0A0J9XAC7"/>
<dbReference type="OrthoDB" id="18472at2759"/>
<dbReference type="PANTHER" id="PTHR24356:SF417">
    <property type="entry name" value="CELL CYCLE PROTEIN KINASE DBF2-RELATED"/>
    <property type="match status" value="1"/>
</dbReference>
<reference evidence="14" key="1">
    <citation type="submission" date="2014-03" db="EMBL/GenBank/DDBJ databases">
        <authorList>
            <person name="Casaregola S."/>
        </authorList>
    </citation>
    <scope>NUCLEOTIDE SEQUENCE [LARGE SCALE GENOMIC DNA]</scope>
    <source>
        <strain evidence="14">CLIB 918</strain>
    </source>
</reference>
<dbReference type="SMART" id="SM00220">
    <property type="entry name" value="S_TKc"/>
    <property type="match status" value="1"/>
</dbReference>
<dbReference type="InterPro" id="IPR000961">
    <property type="entry name" value="AGC-kinase_C"/>
</dbReference>
<dbReference type="InterPro" id="IPR017441">
    <property type="entry name" value="Protein_kinase_ATP_BS"/>
</dbReference>
<evidence type="ECO:0000256" key="7">
    <source>
        <dbReference type="ARBA" id="ARBA00022840"/>
    </source>
</evidence>
<dbReference type="EC" id="2.7.11.1" evidence="1"/>
<evidence type="ECO:0000313" key="14">
    <source>
        <dbReference type="EMBL" id="CDO53773.1"/>
    </source>
</evidence>
<keyword evidence="6 14" id="KW-0418">Kinase</keyword>
<dbReference type="EMBL" id="CCBN010000005">
    <property type="protein sequence ID" value="CDO53773.1"/>
    <property type="molecule type" value="Genomic_DNA"/>
</dbReference>
<dbReference type="Pfam" id="PF00433">
    <property type="entry name" value="Pkinase_C"/>
    <property type="match status" value="1"/>
</dbReference>
<feature type="compositionally biased region" description="Polar residues" evidence="11">
    <location>
        <begin position="37"/>
        <end position="46"/>
    </location>
</feature>
<dbReference type="GO" id="GO:0005524">
    <property type="term" value="F:ATP binding"/>
    <property type="evidence" value="ECO:0007669"/>
    <property type="project" value="UniProtKB-UniRule"/>
</dbReference>
<dbReference type="GO" id="GO:0004674">
    <property type="term" value="F:protein serine/threonine kinase activity"/>
    <property type="evidence" value="ECO:0007669"/>
    <property type="project" value="UniProtKB-KW"/>
</dbReference>
<feature type="region of interest" description="Disordered" evidence="11">
    <location>
        <begin position="33"/>
        <end position="62"/>
    </location>
</feature>
<keyword evidence="7 10" id="KW-0067">ATP-binding</keyword>
<feature type="binding site" evidence="10">
    <location>
        <position position="232"/>
    </location>
    <ligand>
        <name>ATP</name>
        <dbReference type="ChEBI" id="CHEBI:30616"/>
    </ligand>
</feature>
<evidence type="ECO:0000256" key="4">
    <source>
        <dbReference type="ARBA" id="ARBA00022679"/>
    </source>
</evidence>
<keyword evidence="3" id="KW-0597">Phosphoprotein</keyword>
<keyword evidence="15" id="KW-1185">Reference proteome</keyword>
<sequence length="602" mass="69178">MPSESTSPSRLNGFLSSMRNNNVINAATDGLNALRSGASSPTRMYRQQQQQQQQQQQPLQQQDDSMLISGVRDLNVDAGRQLPAGDPMSYKMDVSSMRAGKENENPNATGTVSRPVELSIEDYQRVNDPKVKRLVDVAQLYFFDYYFDMMTYVHSRQQRLAKAKTSLSVLQDPAERESQWRSYMGRERVLLRKRRIKLKYGDFKILTQVGQGGYGQVYLAKKSDSKEVCALKVLNKKLLLKLDEIRHILTERDILTASKSPWLVKLLYAFQDPENVYLAMEFVPGGDYRTLLNNTGVLNPRHTRFYISEMFSALEALHKLGYIHRDLKPENFLIDSTGHIKLTDFGLASGAISKQRVESMKIKLNALKDMQVPYRSVIERRKMYRSLRQSDINYASSVVGSPDYMALEVLQGRSYDYTIDYWSLGCMLFETLAGYPPFAGSTTDETYANLQNWTTTLHRPQYEDGRYVFSDRTWELVQKLINSPAKRFRSFDEIKQHPYFSDIDFETLRSSAPPFVPQLDSDTDAGYFDDFSNDADMAKYKEVMEKRTQVENLAERGVPLPSRAFIGFTFKHSKIGNGVSDDTARRSYRRRQTSDSPFDTMF</sequence>
<dbReference type="PROSITE" id="PS00108">
    <property type="entry name" value="PROTEIN_KINASE_ST"/>
    <property type="match status" value="1"/>
</dbReference>
<dbReference type="InterPro" id="IPR008271">
    <property type="entry name" value="Ser/Thr_kinase_AS"/>
</dbReference>
<comment type="catalytic activity">
    <reaction evidence="8">
        <text>L-threonyl-[protein] + ATP = O-phospho-L-threonyl-[protein] + ADP + H(+)</text>
        <dbReference type="Rhea" id="RHEA:46608"/>
        <dbReference type="Rhea" id="RHEA-COMP:11060"/>
        <dbReference type="Rhea" id="RHEA-COMP:11605"/>
        <dbReference type="ChEBI" id="CHEBI:15378"/>
        <dbReference type="ChEBI" id="CHEBI:30013"/>
        <dbReference type="ChEBI" id="CHEBI:30616"/>
        <dbReference type="ChEBI" id="CHEBI:61977"/>
        <dbReference type="ChEBI" id="CHEBI:456216"/>
        <dbReference type="EC" id="2.7.11.1"/>
    </reaction>
</comment>
<feature type="domain" description="Protein kinase" evidence="12">
    <location>
        <begin position="203"/>
        <end position="500"/>
    </location>
</feature>
<dbReference type="CDD" id="cd05600">
    <property type="entry name" value="STKc_Sid2p_like"/>
    <property type="match status" value="1"/>
</dbReference>
<organism evidence="14 15">
    <name type="scientific">Geotrichum candidum</name>
    <name type="common">Oospora lactis</name>
    <name type="synonym">Dipodascus geotrichum</name>
    <dbReference type="NCBI Taxonomy" id="1173061"/>
    <lineage>
        <taxon>Eukaryota</taxon>
        <taxon>Fungi</taxon>
        <taxon>Dikarya</taxon>
        <taxon>Ascomycota</taxon>
        <taxon>Saccharomycotina</taxon>
        <taxon>Dipodascomycetes</taxon>
        <taxon>Dipodascales</taxon>
        <taxon>Dipodascaceae</taxon>
        <taxon>Geotrichum</taxon>
    </lineage>
</organism>
<dbReference type="FunFam" id="1.10.510.10:FF:000319">
    <property type="entry name" value="Non-specific serine/threonine protein kinase"/>
    <property type="match status" value="1"/>
</dbReference>
<feature type="region of interest" description="Disordered" evidence="11">
    <location>
        <begin position="581"/>
        <end position="602"/>
    </location>
</feature>
<dbReference type="STRING" id="1173061.A0A0J9XAC7"/>
<accession>A0A0J9XAC7</accession>
<keyword evidence="5 10" id="KW-0547">Nucleotide-binding</keyword>
<protein>
    <recommendedName>
        <fullName evidence="1">non-specific serine/threonine protein kinase</fullName>
        <ecNumber evidence="1">2.7.11.1</ecNumber>
    </recommendedName>
</protein>
<evidence type="ECO:0000256" key="3">
    <source>
        <dbReference type="ARBA" id="ARBA00022553"/>
    </source>
</evidence>
<feature type="compositionally biased region" description="Low complexity" evidence="11">
    <location>
        <begin position="47"/>
        <end position="62"/>
    </location>
</feature>
<dbReference type="InterPro" id="IPR017892">
    <property type="entry name" value="Pkinase_C"/>
</dbReference>
<dbReference type="SMART" id="SM00133">
    <property type="entry name" value="S_TK_X"/>
    <property type="match status" value="1"/>
</dbReference>
<dbReference type="Pfam" id="PF00069">
    <property type="entry name" value="Pkinase"/>
    <property type="match status" value="2"/>
</dbReference>
<evidence type="ECO:0000256" key="1">
    <source>
        <dbReference type="ARBA" id="ARBA00012513"/>
    </source>
</evidence>
<evidence type="ECO:0000259" key="13">
    <source>
        <dbReference type="PROSITE" id="PS51285"/>
    </source>
</evidence>
<dbReference type="PROSITE" id="PS00107">
    <property type="entry name" value="PROTEIN_KINASE_ATP"/>
    <property type="match status" value="1"/>
</dbReference>
<keyword evidence="2" id="KW-0723">Serine/threonine-protein kinase</keyword>
<feature type="domain" description="AGC-kinase C-terminal" evidence="13">
    <location>
        <begin position="501"/>
        <end position="580"/>
    </location>
</feature>
<dbReference type="GO" id="GO:0035556">
    <property type="term" value="P:intracellular signal transduction"/>
    <property type="evidence" value="ECO:0007669"/>
    <property type="project" value="TreeGrafter"/>
</dbReference>
<dbReference type="Gene3D" id="3.30.200.20">
    <property type="entry name" value="Phosphorylase Kinase, domain 1"/>
    <property type="match status" value="1"/>
</dbReference>
<dbReference type="PANTHER" id="PTHR24356">
    <property type="entry name" value="SERINE/THREONINE-PROTEIN KINASE"/>
    <property type="match status" value="1"/>
</dbReference>
<evidence type="ECO:0000256" key="6">
    <source>
        <dbReference type="ARBA" id="ARBA00022777"/>
    </source>
</evidence>
<evidence type="ECO:0000256" key="5">
    <source>
        <dbReference type="ARBA" id="ARBA00022741"/>
    </source>
</evidence>
<dbReference type="InterPro" id="IPR050236">
    <property type="entry name" value="Ser_Thr_kinase_AGC"/>
</dbReference>
<dbReference type="InterPro" id="IPR011009">
    <property type="entry name" value="Kinase-like_dom_sf"/>
</dbReference>